<evidence type="ECO:0000313" key="1">
    <source>
        <dbReference type="EMBL" id="KAH7942532.1"/>
    </source>
</evidence>
<reference evidence="1" key="1">
    <citation type="submission" date="2020-05" db="EMBL/GenBank/DDBJ databases">
        <title>Large-scale comparative analyses of tick genomes elucidate their genetic diversity and vector capacities.</title>
        <authorList>
            <person name="Jia N."/>
            <person name="Wang J."/>
            <person name="Shi W."/>
            <person name="Du L."/>
            <person name="Sun Y."/>
            <person name="Zhan W."/>
            <person name="Jiang J."/>
            <person name="Wang Q."/>
            <person name="Zhang B."/>
            <person name="Ji P."/>
            <person name="Sakyi L.B."/>
            <person name="Cui X."/>
            <person name="Yuan T."/>
            <person name="Jiang B."/>
            <person name="Yang W."/>
            <person name="Lam T.T.-Y."/>
            <person name="Chang Q."/>
            <person name="Ding S."/>
            <person name="Wang X."/>
            <person name="Zhu J."/>
            <person name="Ruan X."/>
            <person name="Zhao L."/>
            <person name="Wei J."/>
            <person name="Que T."/>
            <person name="Du C."/>
            <person name="Cheng J."/>
            <person name="Dai P."/>
            <person name="Han X."/>
            <person name="Huang E."/>
            <person name="Gao Y."/>
            <person name="Liu J."/>
            <person name="Shao H."/>
            <person name="Ye R."/>
            <person name="Li L."/>
            <person name="Wei W."/>
            <person name="Wang X."/>
            <person name="Wang C."/>
            <person name="Yang T."/>
            <person name="Huo Q."/>
            <person name="Li W."/>
            <person name="Guo W."/>
            <person name="Chen H."/>
            <person name="Zhou L."/>
            <person name="Ni X."/>
            <person name="Tian J."/>
            <person name="Zhou Y."/>
            <person name="Sheng Y."/>
            <person name="Liu T."/>
            <person name="Pan Y."/>
            <person name="Xia L."/>
            <person name="Li J."/>
            <person name="Zhao F."/>
            <person name="Cao W."/>
        </authorList>
    </citation>
    <scope>NUCLEOTIDE SEQUENCE</scope>
    <source>
        <strain evidence="1">Dsil-2018</strain>
    </source>
</reference>
<gene>
    <name evidence="1" type="ORF">HPB49_025000</name>
</gene>
<protein>
    <submittedName>
        <fullName evidence="1">Uncharacterized protein</fullName>
    </submittedName>
</protein>
<dbReference type="EMBL" id="CM023476">
    <property type="protein sequence ID" value="KAH7942532.1"/>
    <property type="molecule type" value="Genomic_DNA"/>
</dbReference>
<accession>A0ACB8CIL5</accession>
<sequence length="97" mass="10750">MTEKLWIGCCWTAARCFRLGRTDSPACTQCGADETLEHLLCFCPALDIHRATMVAQLRRMGLPSASSTDLLFPAGYSSRVFKVVLCYLADSMLADRL</sequence>
<evidence type="ECO:0000313" key="2">
    <source>
        <dbReference type="Proteomes" id="UP000821865"/>
    </source>
</evidence>
<organism evidence="1 2">
    <name type="scientific">Dermacentor silvarum</name>
    <name type="common">Tick</name>
    <dbReference type="NCBI Taxonomy" id="543639"/>
    <lineage>
        <taxon>Eukaryota</taxon>
        <taxon>Metazoa</taxon>
        <taxon>Ecdysozoa</taxon>
        <taxon>Arthropoda</taxon>
        <taxon>Chelicerata</taxon>
        <taxon>Arachnida</taxon>
        <taxon>Acari</taxon>
        <taxon>Parasitiformes</taxon>
        <taxon>Ixodida</taxon>
        <taxon>Ixodoidea</taxon>
        <taxon>Ixodidae</taxon>
        <taxon>Rhipicephalinae</taxon>
        <taxon>Dermacentor</taxon>
    </lineage>
</organism>
<keyword evidence="2" id="KW-1185">Reference proteome</keyword>
<dbReference type="Proteomes" id="UP000821865">
    <property type="component" value="Chromosome 7"/>
</dbReference>
<name>A0ACB8CIL5_DERSI</name>
<proteinExistence type="predicted"/>
<comment type="caution">
    <text evidence="1">The sequence shown here is derived from an EMBL/GenBank/DDBJ whole genome shotgun (WGS) entry which is preliminary data.</text>
</comment>